<gene>
    <name evidence="2" type="ORF">SAMN04487893_10472</name>
</gene>
<dbReference type="InterPro" id="IPR011628">
    <property type="entry name" value="Cleaved_adhesin"/>
</dbReference>
<reference evidence="3" key="1">
    <citation type="submission" date="2016-10" db="EMBL/GenBank/DDBJ databases">
        <authorList>
            <person name="Varghese N."/>
            <person name="Submissions S."/>
        </authorList>
    </citation>
    <scope>NUCLEOTIDE SEQUENCE [LARGE SCALE GENOMIC DNA]</scope>
    <source>
        <strain evidence="3">DSM 26542</strain>
    </source>
</reference>
<accession>A0A1I3PCV2</accession>
<dbReference type="Gene3D" id="2.60.40.10">
    <property type="entry name" value="Immunoglobulins"/>
    <property type="match status" value="4"/>
</dbReference>
<proteinExistence type="predicted"/>
<protein>
    <submittedName>
        <fullName evidence="2">Cleaved Adhesin Domain</fullName>
    </submittedName>
</protein>
<evidence type="ECO:0000259" key="1">
    <source>
        <dbReference type="PROSITE" id="PS50853"/>
    </source>
</evidence>
<dbReference type="STRING" id="1150112.SAMN04487893_10472"/>
<dbReference type="EMBL" id="FORU01000004">
    <property type="protein sequence ID" value="SFJ19345.1"/>
    <property type="molecule type" value="Genomic_DNA"/>
</dbReference>
<feature type="domain" description="Fibronectin type-III" evidence="1">
    <location>
        <begin position="978"/>
        <end position="1071"/>
    </location>
</feature>
<evidence type="ECO:0000313" key="3">
    <source>
        <dbReference type="Proteomes" id="UP000243887"/>
    </source>
</evidence>
<dbReference type="SMART" id="SM00060">
    <property type="entry name" value="FN3"/>
    <property type="match status" value="4"/>
</dbReference>
<dbReference type="InterPro" id="IPR003961">
    <property type="entry name" value="FN3_dom"/>
</dbReference>
<sequence length="1899" mass="209271">MAVFAYQKQSIQDGFRNVMLFSTEDISPKSNCSPFSLPFKESFNSSSMTLDCWTIVDGNGDSSSPTGSNIWKTISYSTHEGNGTMYFYGSGKPNDDWLISPTFSLNGGLYELSYFYRTNTYDKNEFEVYYSTNGVDVSDFTEVIYPKKMVQLGNYVKATYYFENITGSVNIGWHVVTNGDTSLYVDEISLEEVSCKAPDLDVKISNIGSDKATASWQDGYNSKWEYHLLEEDEVLPTKSGAVASGKSITLLKTTGASSLNLLPNTPYDFYVRSSCGVNKFSKWIGPIKFRTSCVDFNLPFAEGFNKDSSSIDCWSTPNVNSDGTLISDIWKVNSDRFEGDQSMRYYGSGSNDAWLISPGFVFDLNKIYRVSYKYKTSVSFKNDYRVLLSKSGAAISAFTEVLLERKQLNNESWIEEKIIINGISGSVNLAWHANTMNSSTYIFIDDLKIEEVACADATDLVVTNATKNAVNIDWKDGFGSEWEYAVNVKGTGVPTGSGIKTTSKSVVADKDTKGNVLQSNTAYEVYVRSVCSNGEFSDWTGPVSFRTLCEDFSLPFWEGFNGDSESFYCWSTLDENKDGTTGGNQWLRVTSDYYEGSGAMRLSVYDYSNVVNTDDYLVSPTLVFSKNKIYRLRYFYKGSSYSGLNNVEVLASSKGVKAENFDKEIVKIKSYTNDDYLEEIVFIKNLEGAANLAWHVKGLGNQSVYIDNISIEEVEGCPEPLNPEVKDIEKDKATLVWSDDMGGSSWEFFIQEAGLGMPTSNGVVSKSKTVTVTSENSGKSLIPNTKYDFYVRTVCGKGAFSVWTKAVSFYTACTTYSLPFEETFNSLSKSARCWTVFDENGDTSSWGTNFWKIDNSHVYEGDLALNFAGNGEPNNDWAISPGLELESSQYVLKYQYRSDSKYENSFEVLLSYDGVDVSKFTTELVKGKVYKNDNYIEEVVFFTATKGIANIAWHLTTNGVTTVSIDNISLKEVSGCLEPYLIEVSNPTDTSLDLKWQQLGGLTDWEILVVPYGEDENASPILKTTVSGTPNTTLSGLPSGTAFTIYVRAACGTVNSFSDWATAVHTGTLVGGNDECSNATVIPVNKDEVCNLVLASSFNGATISTGIVPATCAFSMKEDVWYSFTATSALHLLSLTDVMSFSGQDNIGYEINGALYSETCGNITGAAKDCFVFRSDKQNWILRDLIPGNSYTVRLGSNSIKADFYFNLCITGSEYSPLEVSSVDDDYSLENLVKKVLIDSECDIVDNIYYQVGDGSAETKLVNAIGSFKQANSLFPFESGIVLATNDIDFVSGPYRGDIGVNRGAITFRWNGDKEINDLIKNAGGGPSEDKRVTQLGFDFIPLHDELSFEYLFASNSYSKDCGHSCEAGAMFGAWLIDSETGEAQNLAKVKGTDKTIALNTVRDSEKLGLSCESSNAEYFWKSYGNMFDNPIQAPIDFAGMTKAMQSEKVKVVPGRRYHIKLTVMDFCAVPQHSSAVFFNAGSFDIGNIDLGADLLVDTENAICYGESQVIHSGLVEDVDNLVIEWFKNGVLIPGETNVSLEVTEAGTYMVKAFYKDLNCGPEGSIVVEFYAPLTDVVNGPKDIEVCRFAFSDVAIDLFEATLNMFPNGDSIAYDLSFFLDDALTVDVKNPSQFVLSEIRESQKIYLVVTDKVSGCSILYDFILKPIKGAVPDKIKNVVACESYELPALAEGLSYFSESGGKGKRYNAGDILDAGVYIMFVVQDNGNGCFEETSFTIEVSEGITADYFEDQVLNCKLYELLPLSANNKYFTVVNGNRVELPVGSIIYQNNTEIIVVATSSNGACSDEHSFTINYEECPIQKGISPNGDGLNDSFDLSAHGVTSVKVYNRFGSEVYSFSGAYTDQWKGTSKSGGDLPSGTYYYVVETFGQTKTGWVQINR</sequence>
<dbReference type="SUPFAM" id="SSF49265">
    <property type="entry name" value="Fibronectin type III"/>
    <property type="match status" value="2"/>
</dbReference>
<dbReference type="InterPro" id="IPR049804">
    <property type="entry name" value="Choice_anch_L"/>
</dbReference>
<dbReference type="InterPro" id="IPR036116">
    <property type="entry name" value="FN3_sf"/>
</dbReference>
<keyword evidence="3" id="KW-1185">Reference proteome</keyword>
<dbReference type="Gene3D" id="2.60.120.200">
    <property type="match status" value="4"/>
</dbReference>
<dbReference type="Pfam" id="PF07675">
    <property type="entry name" value="Cleaved_Adhesin"/>
    <property type="match status" value="4"/>
</dbReference>
<dbReference type="Pfam" id="PF13585">
    <property type="entry name" value="CHU_C"/>
    <property type="match status" value="1"/>
</dbReference>
<feature type="domain" description="Fibronectin type-III" evidence="1">
    <location>
        <begin position="456"/>
        <end position="551"/>
    </location>
</feature>
<dbReference type="InterPro" id="IPR013783">
    <property type="entry name" value="Ig-like_fold"/>
</dbReference>
<dbReference type="CDD" id="cd00063">
    <property type="entry name" value="FN3"/>
    <property type="match status" value="1"/>
</dbReference>
<dbReference type="Proteomes" id="UP000243887">
    <property type="component" value="Unassembled WGS sequence"/>
</dbReference>
<feature type="domain" description="Fibronectin type-III" evidence="1">
    <location>
        <begin position="719"/>
        <end position="814"/>
    </location>
</feature>
<dbReference type="NCBIfam" id="NF038128">
    <property type="entry name" value="choice_anch_J"/>
    <property type="match status" value="4"/>
</dbReference>
<dbReference type="PROSITE" id="PS50853">
    <property type="entry name" value="FN3"/>
    <property type="match status" value="3"/>
</dbReference>
<organism evidence="2 3">
    <name type="scientific">Myroides guanonis</name>
    <dbReference type="NCBI Taxonomy" id="1150112"/>
    <lineage>
        <taxon>Bacteria</taxon>
        <taxon>Pseudomonadati</taxon>
        <taxon>Bacteroidota</taxon>
        <taxon>Flavobacteriia</taxon>
        <taxon>Flavobacteriales</taxon>
        <taxon>Flavobacteriaceae</taxon>
        <taxon>Myroides</taxon>
    </lineage>
</organism>
<dbReference type="NCBIfam" id="NF038133">
    <property type="entry name" value="choice_anch_L"/>
    <property type="match status" value="1"/>
</dbReference>
<name>A0A1I3PCV2_9FLAO</name>
<evidence type="ECO:0000313" key="2">
    <source>
        <dbReference type="EMBL" id="SFJ19345.1"/>
    </source>
</evidence>